<dbReference type="KEGG" id="smo:SELMODRAFT_407905"/>
<dbReference type="HOGENOM" id="CLU_684071_0_0_1"/>
<gene>
    <name evidence="2" type="ORF">SELMODRAFT_407905</name>
</gene>
<feature type="region of interest" description="Disordered" evidence="1">
    <location>
        <begin position="192"/>
        <end position="228"/>
    </location>
</feature>
<dbReference type="Proteomes" id="UP000001514">
    <property type="component" value="Unassembled WGS sequence"/>
</dbReference>
<keyword evidence="3" id="KW-1185">Reference proteome</keyword>
<name>D8R554_SELML</name>
<dbReference type="AlphaFoldDB" id="D8R554"/>
<protein>
    <submittedName>
        <fullName evidence="2">Uncharacterized protein</fullName>
    </submittedName>
</protein>
<accession>D8R554</accession>
<dbReference type="EMBL" id="GL377572">
    <property type="protein sequence ID" value="EFJ32784.1"/>
    <property type="molecule type" value="Genomic_DNA"/>
</dbReference>
<dbReference type="InterPro" id="IPR029055">
    <property type="entry name" value="Ntn_hydrolases_N"/>
</dbReference>
<evidence type="ECO:0000313" key="2">
    <source>
        <dbReference type="EMBL" id="EFJ32784.1"/>
    </source>
</evidence>
<organism evidence="3">
    <name type="scientific">Selaginella moellendorffii</name>
    <name type="common">Spikemoss</name>
    <dbReference type="NCBI Taxonomy" id="88036"/>
    <lineage>
        <taxon>Eukaryota</taxon>
        <taxon>Viridiplantae</taxon>
        <taxon>Streptophyta</taxon>
        <taxon>Embryophyta</taxon>
        <taxon>Tracheophyta</taxon>
        <taxon>Lycopodiopsida</taxon>
        <taxon>Selaginellales</taxon>
        <taxon>Selaginellaceae</taxon>
        <taxon>Selaginella</taxon>
    </lineage>
</organism>
<proteinExistence type="predicted"/>
<dbReference type="Gramene" id="EFJ32784">
    <property type="protein sequence ID" value="EFJ32784"/>
    <property type="gene ID" value="SELMODRAFT_407905"/>
</dbReference>
<dbReference type="SUPFAM" id="SSF56235">
    <property type="entry name" value="N-terminal nucleophile aminohydrolases (Ntn hydrolases)"/>
    <property type="match status" value="1"/>
</dbReference>
<evidence type="ECO:0000313" key="3">
    <source>
        <dbReference type="Proteomes" id="UP000001514"/>
    </source>
</evidence>
<dbReference type="GO" id="GO:0016757">
    <property type="term" value="F:glycosyltransferase activity"/>
    <property type="evidence" value="ECO:0000318"/>
    <property type="project" value="GO_Central"/>
</dbReference>
<feature type="compositionally biased region" description="Basic and acidic residues" evidence="1">
    <location>
        <begin position="208"/>
        <end position="219"/>
    </location>
</feature>
<sequence>MPGGSSFAFLPSFKDFSLFPFPKSNRDCLFCYKHATNWTFFFDVEEYVSVPTLDSVLNSNRTGVSCRKSLRVPFDQQFSSNGRQWCSQHEMQSTARMKVLYLYDHSLADKVKEFLVHGRGAGVCIQGVLPSAGKAFRSTRSAILASQGIDKHDAPEIGAVWSFPFRSFSGSGSSADKNKLVRASSSFTPMQDKINGEEIAEENTTDDGAERGPARESAKTPDGSRSYDRVNENGEAFVKLAAQECFSNTVLICLTYKHGTLLAADGSLFFQSEQCLIKDDHCKIWNVNERVWLAFAGSLQVKDRASSFLVRDFHHLSTAAAVARALVVYLDLLDMEDDFNIFVVDAKERFIIGKFAETGLGIMRVKAGAAGSAGSTILDWLNEENSSRNIENSEFEDALTLCREGIQKSHELGRTSLKFSFIKLEKNEVVFKY</sequence>
<dbReference type="GO" id="GO:0005737">
    <property type="term" value="C:cytoplasm"/>
    <property type="evidence" value="ECO:0000318"/>
    <property type="project" value="GO_Central"/>
</dbReference>
<dbReference type="InParanoid" id="D8R554"/>
<evidence type="ECO:0000256" key="1">
    <source>
        <dbReference type="SAM" id="MobiDB-lite"/>
    </source>
</evidence>
<reference evidence="2 3" key="1">
    <citation type="journal article" date="2011" name="Science">
        <title>The Selaginella genome identifies genetic changes associated with the evolution of vascular plants.</title>
        <authorList>
            <person name="Banks J.A."/>
            <person name="Nishiyama T."/>
            <person name="Hasebe M."/>
            <person name="Bowman J.L."/>
            <person name="Gribskov M."/>
            <person name="dePamphilis C."/>
            <person name="Albert V.A."/>
            <person name="Aono N."/>
            <person name="Aoyama T."/>
            <person name="Ambrose B.A."/>
            <person name="Ashton N.W."/>
            <person name="Axtell M.J."/>
            <person name="Barker E."/>
            <person name="Barker M.S."/>
            <person name="Bennetzen J.L."/>
            <person name="Bonawitz N.D."/>
            <person name="Chapple C."/>
            <person name="Cheng C."/>
            <person name="Correa L.G."/>
            <person name="Dacre M."/>
            <person name="DeBarry J."/>
            <person name="Dreyer I."/>
            <person name="Elias M."/>
            <person name="Engstrom E.M."/>
            <person name="Estelle M."/>
            <person name="Feng L."/>
            <person name="Finet C."/>
            <person name="Floyd S.K."/>
            <person name="Frommer W.B."/>
            <person name="Fujita T."/>
            <person name="Gramzow L."/>
            <person name="Gutensohn M."/>
            <person name="Harholt J."/>
            <person name="Hattori M."/>
            <person name="Heyl A."/>
            <person name="Hirai T."/>
            <person name="Hiwatashi Y."/>
            <person name="Ishikawa M."/>
            <person name="Iwata M."/>
            <person name="Karol K.G."/>
            <person name="Koehler B."/>
            <person name="Kolukisaoglu U."/>
            <person name="Kubo M."/>
            <person name="Kurata T."/>
            <person name="Lalonde S."/>
            <person name="Li K."/>
            <person name="Li Y."/>
            <person name="Litt A."/>
            <person name="Lyons E."/>
            <person name="Manning G."/>
            <person name="Maruyama T."/>
            <person name="Michael T.P."/>
            <person name="Mikami K."/>
            <person name="Miyazaki S."/>
            <person name="Morinaga S."/>
            <person name="Murata T."/>
            <person name="Mueller-Roeber B."/>
            <person name="Nelson D.R."/>
            <person name="Obara M."/>
            <person name="Oguri Y."/>
            <person name="Olmstead R.G."/>
            <person name="Onodera N."/>
            <person name="Petersen B.L."/>
            <person name="Pils B."/>
            <person name="Prigge M."/>
            <person name="Rensing S.A."/>
            <person name="Riano-Pachon D.M."/>
            <person name="Roberts A.W."/>
            <person name="Sato Y."/>
            <person name="Scheller H.V."/>
            <person name="Schulz B."/>
            <person name="Schulz C."/>
            <person name="Shakirov E.V."/>
            <person name="Shibagaki N."/>
            <person name="Shinohara N."/>
            <person name="Shippen D.E."/>
            <person name="Soerensen I."/>
            <person name="Sotooka R."/>
            <person name="Sugimoto N."/>
            <person name="Sugita M."/>
            <person name="Sumikawa N."/>
            <person name="Tanurdzic M."/>
            <person name="Theissen G."/>
            <person name="Ulvskov P."/>
            <person name="Wakazuki S."/>
            <person name="Weng J.K."/>
            <person name="Willats W.W."/>
            <person name="Wipf D."/>
            <person name="Wolf P.G."/>
            <person name="Yang L."/>
            <person name="Zimmer A.D."/>
            <person name="Zhu Q."/>
            <person name="Mitros T."/>
            <person name="Hellsten U."/>
            <person name="Loque D."/>
            <person name="Otillar R."/>
            <person name="Salamov A."/>
            <person name="Schmutz J."/>
            <person name="Shapiro H."/>
            <person name="Lindquist E."/>
            <person name="Lucas S."/>
            <person name="Rokhsar D."/>
            <person name="Grigoriev I.V."/>
        </authorList>
    </citation>
    <scope>NUCLEOTIDE SEQUENCE [LARGE SCALE GENOMIC DNA]</scope>
</reference>
<feature type="compositionally biased region" description="Acidic residues" evidence="1">
    <location>
        <begin position="198"/>
        <end position="207"/>
    </location>
</feature>